<protein>
    <recommendedName>
        <fullName evidence="3">Polymerase nucleotidyl transferase domain-containing protein</fullName>
    </recommendedName>
</protein>
<name>A0A2H0BH99_9BACT</name>
<dbReference type="Proteomes" id="UP000230759">
    <property type="component" value="Unassembled WGS sequence"/>
</dbReference>
<dbReference type="SUPFAM" id="SSF81301">
    <property type="entry name" value="Nucleotidyltransferase"/>
    <property type="match status" value="1"/>
</dbReference>
<dbReference type="InterPro" id="IPR043519">
    <property type="entry name" value="NT_sf"/>
</dbReference>
<accession>A0A2H0BH99</accession>
<dbReference type="Gene3D" id="3.30.460.10">
    <property type="entry name" value="Beta Polymerase, domain 2"/>
    <property type="match status" value="1"/>
</dbReference>
<reference evidence="1 2" key="1">
    <citation type="submission" date="2017-09" db="EMBL/GenBank/DDBJ databases">
        <title>Depth-based differentiation of microbial function through sediment-hosted aquifers and enrichment of novel symbionts in the deep terrestrial subsurface.</title>
        <authorList>
            <person name="Probst A.J."/>
            <person name="Ladd B."/>
            <person name="Jarett J.K."/>
            <person name="Geller-Mcgrath D.E."/>
            <person name="Sieber C.M."/>
            <person name="Emerson J.B."/>
            <person name="Anantharaman K."/>
            <person name="Thomas B.C."/>
            <person name="Malmstrom R."/>
            <person name="Stieglmeier M."/>
            <person name="Klingl A."/>
            <person name="Woyke T."/>
            <person name="Ryan C.M."/>
            <person name="Banfield J.F."/>
        </authorList>
    </citation>
    <scope>NUCLEOTIDE SEQUENCE [LARGE SCALE GENOMIC DNA]</scope>
    <source>
        <strain evidence="1">CG22_combo_CG10-13_8_21_14_all_45_10</strain>
    </source>
</reference>
<evidence type="ECO:0000313" key="1">
    <source>
        <dbReference type="EMBL" id="PIP57045.1"/>
    </source>
</evidence>
<evidence type="ECO:0000313" key="2">
    <source>
        <dbReference type="Proteomes" id="UP000230759"/>
    </source>
</evidence>
<evidence type="ECO:0008006" key="3">
    <source>
        <dbReference type="Google" id="ProtNLM"/>
    </source>
</evidence>
<organism evidence="1 2">
    <name type="scientific">Candidatus Woesebacteria bacterium CG22_combo_CG10-13_8_21_14_all_45_10</name>
    <dbReference type="NCBI Taxonomy" id="1975060"/>
    <lineage>
        <taxon>Bacteria</taxon>
        <taxon>Candidatus Woeseibacteriota</taxon>
    </lineage>
</organism>
<comment type="caution">
    <text evidence="1">The sequence shown here is derived from an EMBL/GenBank/DDBJ whole genome shotgun (WGS) entry which is preliminary data.</text>
</comment>
<sequence>MALLNKGPKASIAYHSIFNFLLARAELKKWEIGPKGLGEITNYKLQITNRQNLKTRKIREKISHQKLKIARRAAKLLGKIPTVKMMAVTGALAMKNATAESDIDLMIITKANTLWLTRFFVYLLLRIKNYDIRKPKQKTQKNKLCLNIWIDETALEWEKKDRNIYTAHEIAQIMPLVNKDRTYKRFLRANKWILDYWPKAVRMNNELRIMNYAKNPLYVILNSLFALVNKVAFKMQYLYMKPKITREVVTPHKALFHPRNWGKIVLDRLKVCL</sequence>
<gene>
    <name evidence="1" type="ORF">COX04_01630</name>
</gene>
<proteinExistence type="predicted"/>
<dbReference type="EMBL" id="PCSV01000039">
    <property type="protein sequence ID" value="PIP57045.1"/>
    <property type="molecule type" value="Genomic_DNA"/>
</dbReference>
<dbReference type="AlphaFoldDB" id="A0A2H0BH99"/>